<reference evidence="1 2" key="1">
    <citation type="submission" date="2018-08" db="EMBL/GenBank/DDBJ databases">
        <title>Genome and evolution of the arbuscular mycorrhizal fungus Diversispora epigaea (formerly Glomus versiforme) and its bacterial endosymbionts.</title>
        <authorList>
            <person name="Sun X."/>
            <person name="Fei Z."/>
            <person name="Harrison M."/>
        </authorList>
    </citation>
    <scope>NUCLEOTIDE SEQUENCE [LARGE SCALE GENOMIC DNA]</scope>
    <source>
        <strain evidence="1 2">IT104</strain>
    </source>
</reference>
<organism evidence="1 2">
    <name type="scientific">Diversispora epigaea</name>
    <dbReference type="NCBI Taxonomy" id="1348612"/>
    <lineage>
        <taxon>Eukaryota</taxon>
        <taxon>Fungi</taxon>
        <taxon>Fungi incertae sedis</taxon>
        <taxon>Mucoromycota</taxon>
        <taxon>Glomeromycotina</taxon>
        <taxon>Glomeromycetes</taxon>
        <taxon>Diversisporales</taxon>
        <taxon>Diversisporaceae</taxon>
        <taxon>Diversispora</taxon>
    </lineage>
</organism>
<dbReference type="Proteomes" id="UP000266861">
    <property type="component" value="Unassembled WGS sequence"/>
</dbReference>
<protein>
    <submittedName>
        <fullName evidence="1">Uncharacterized protein</fullName>
    </submittedName>
</protein>
<evidence type="ECO:0000313" key="2">
    <source>
        <dbReference type="Proteomes" id="UP000266861"/>
    </source>
</evidence>
<comment type="caution">
    <text evidence="1">The sequence shown here is derived from an EMBL/GenBank/DDBJ whole genome shotgun (WGS) entry which is preliminary data.</text>
</comment>
<dbReference type="AlphaFoldDB" id="A0A397JCS1"/>
<sequence length="53" mass="6027">MSLDDEIATRSLYEVRLKVESKGDGNGIYPLIEIGSLTEVSMKRRDRKSLVEK</sequence>
<gene>
    <name evidence="1" type="ORF">Glove_59g78</name>
</gene>
<evidence type="ECO:0000313" key="1">
    <source>
        <dbReference type="EMBL" id="RHZ85851.1"/>
    </source>
</evidence>
<proteinExistence type="predicted"/>
<keyword evidence="2" id="KW-1185">Reference proteome</keyword>
<name>A0A397JCS1_9GLOM</name>
<accession>A0A397JCS1</accession>
<dbReference type="EMBL" id="PQFF01000056">
    <property type="protein sequence ID" value="RHZ85851.1"/>
    <property type="molecule type" value="Genomic_DNA"/>
</dbReference>